<keyword evidence="4" id="KW-0106">Calcium</keyword>
<dbReference type="CDD" id="cd00190">
    <property type="entry name" value="Tryp_SPc"/>
    <property type="match status" value="1"/>
</dbReference>
<dbReference type="GO" id="GO:0046872">
    <property type="term" value="F:metal ion binding"/>
    <property type="evidence" value="ECO:0007669"/>
    <property type="project" value="UniProtKB-KW"/>
</dbReference>
<evidence type="ECO:0000313" key="8">
    <source>
        <dbReference type="EMBL" id="KAK8718536.1"/>
    </source>
</evidence>
<evidence type="ECO:0000313" key="9">
    <source>
        <dbReference type="Proteomes" id="UP001445076"/>
    </source>
</evidence>
<proteinExistence type="inferred from homology"/>
<reference evidence="8 9" key="1">
    <citation type="journal article" date="2024" name="BMC Genomics">
        <title>Genome assembly of redclaw crayfish (Cherax quadricarinatus) provides insights into its immune adaptation and hypoxia tolerance.</title>
        <authorList>
            <person name="Liu Z."/>
            <person name="Zheng J."/>
            <person name="Li H."/>
            <person name="Fang K."/>
            <person name="Wang S."/>
            <person name="He J."/>
            <person name="Zhou D."/>
            <person name="Weng S."/>
            <person name="Chi M."/>
            <person name="Gu Z."/>
            <person name="He J."/>
            <person name="Li F."/>
            <person name="Wang M."/>
        </authorList>
    </citation>
    <scope>NUCLEOTIDE SEQUENCE [LARGE SCALE GENOMIC DNA]</scope>
    <source>
        <strain evidence="8">ZL_2023a</strain>
    </source>
</reference>
<name>A0AAW0VQ19_CHEQU</name>
<dbReference type="InterPro" id="IPR033116">
    <property type="entry name" value="TRYPSIN_SER"/>
</dbReference>
<dbReference type="AlphaFoldDB" id="A0AAW0VQ19"/>
<comment type="caution">
    <text evidence="8">The sequence shown here is derived from an EMBL/GenBank/DDBJ whole genome shotgun (WGS) entry which is preliminary data.</text>
</comment>
<dbReference type="InterPro" id="IPR001254">
    <property type="entry name" value="Trypsin_dom"/>
</dbReference>
<dbReference type="GO" id="GO:0006508">
    <property type="term" value="P:proteolysis"/>
    <property type="evidence" value="ECO:0007669"/>
    <property type="project" value="UniProtKB-KW"/>
</dbReference>
<dbReference type="Pfam" id="PF00089">
    <property type="entry name" value="Trypsin"/>
    <property type="match status" value="1"/>
</dbReference>
<evidence type="ECO:0000256" key="4">
    <source>
        <dbReference type="ARBA" id="ARBA00022837"/>
    </source>
</evidence>
<dbReference type="PANTHER" id="PTHR24256">
    <property type="entry name" value="TRYPTASE-RELATED"/>
    <property type="match status" value="1"/>
</dbReference>
<dbReference type="PRINTS" id="PR00722">
    <property type="entry name" value="CHYMOTRYPSIN"/>
</dbReference>
<organism evidence="8 9">
    <name type="scientific">Cherax quadricarinatus</name>
    <name type="common">Australian red claw crayfish</name>
    <dbReference type="NCBI Taxonomy" id="27406"/>
    <lineage>
        <taxon>Eukaryota</taxon>
        <taxon>Metazoa</taxon>
        <taxon>Ecdysozoa</taxon>
        <taxon>Arthropoda</taxon>
        <taxon>Crustacea</taxon>
        <taxon>Multicrustacea</taxon>
        <taxon>Malacostraca</taxon>
        <taxon>Eumalacostraca</taxon>
        <taxon>Eucarida</taxon>
        <taxon>Decapoda</taxon>
        <taxon>Pleocyemata</taxon>
        <taxon>Astacidea</taxon>
        <taxon>Parastacoidea</taxon>
        <taxon>Parastacidae</taxon>
        <taxon>Cherax</taxon>
    </lineage>
</organism>
<keyword evidence="9" id="KW-1185">Reference proteome</keyword>
<evidence type="ECO:0000259" key="7">
    <source>
        <dbReference type="PROSITE" id="PS50240"/>
    </source>
</evidence>
<evidence type="ECO:0000256" key="5">
    <source>
        <dbReference type="ARBA" id="ARBA00023157"/>
    </source>
</evidence>
<keyword evidence="2" id="KW-0479">Metal-binding</keyword>
<dbReference type="InterPro" id="IPR009003">
    <property type="entry name" value="Peptidase_S1_PA"/>
</dbReference>
<dbReference type="PROSITE" id="PS00135">
    <property type="entry name" value="TRYPSIN_SER"/>
    <property type="match status" value="1"/>
</dbReference>
<evidence type="ECO:0000256" key="3">
    <source>
        <dbReference type="ARBA" id="ARBA00022801"/>
    </source>
</evidence>
<evidence type="ECO:0000256" key="2">
    <source>
        <dbReference type="ARBA" id="ARBA00022723"/>
    </source>
</evidence>
<feature type="non-terminal residue" evidence="8">
    <location>
        <position position="1"/>
    </location>
</feature>
<dbReference type="SMART" id="SM00020">
    <property type="entry name" value="Tryp_SPc"/>
    <property type="match status" value="1"/>
</dbReference>
<dbReference type="FunFam" id="2.40.10.10:FF:000078">
    <property type="entry name" value="Serine protease H137"/>
    <property type="match status" value="1"/>
</dbReference>
<sequence>CVFIRVLIRLGEHNLATVKDCESNSVTSGQLCAEPVQDFAPAALYKNHNFNTRLFSSDDISLIKLEKKATLNLFVQPICLPAAGFDVKAFLGTKNATVAGWGRTQVSQSSDLLQKVNLPLFDYDKCKTLYSSSITAEELCFGGSGMRDSCSGDSGGPLFAFGGPGIPHYTLIGVVSRGKAQCGTVGTPAIYTNVASYRSWILQNLHP</sequence>
<dbReference type="Gene3D" id="2.40.10.10">
    <property type="entry name" value="Trypsin-like serine proteases"/>
    <property type="match status" value="2"/>
</dbReference>
<evidence type="ECO:0000256" key="6">
    <source>
        <dbReference type="ARBA" id="ARBA00024195"/>
    </source>
</evidence>
<dbReference type="InterPro" id="IPR051487">
    <property type="entry name" value="Ser/Thr_Proteases_Immune/Dev"/>
</dbReference>
<dbReference type="Proteomes" id="UP001445076">
    <property type="component" value="Unassembled WGS sequence"/>
</dbReference>
<dbReference type="SUPFAM" id="SSF50494">
    <property type="entry name" value="Trypsin-like serine proteases"/>
    <property type="match status" value="1"/>
</dbReference>
<feature type="domain" description="Peptidase S1" evidence="7">
    <location>
        <begin position="1"/>
        <end position="206"/>
    </location>
</feature>
<dbReference type="EMBL" id="JARKIK010005662">
    <property type="protein sequence ID" value="KAK8718536.1"/>
    <property type="molecule type" value="Genomic_DNA"/>
</dbReference>
<dbReference type="InterPro" id="IPR001314">
    <property type="entry name" value="Peptidase_S1A"/>
</dbReference>
<keyword evidence="5" id="KW-1015">Disulfide bond</keyword>
<keyword evidence="1" id="KW-0645">Protease</keyword>
<keyword evidence="3" id="KW-0378">Hydrolase</keyword>
<dbReference type="InterPro" id="IPR043504">
    <property type="entry name" value="Peptidase_S1_PA_chymotrypsin"/>
</dbReference>
<gene>
    <name evidence="8" type="ORF">OTU49_014673</name>
</gene>
<accession>A0AAW0VQ19</accession>
<evidence type="ECO:0000256" key="1">
    <source>
        <dbReference type="ARBA" id="ARBA00022670"/>
    </source>
</evidence>
<dbReference type="PROSITE" id="PS50240">
    <property type="entry name" value="TRYPSIN_DOM"/>
    <property type="match status" value="1"/>
</dbReference>
<dbReference type="GO" id="GO:0004252">
    <property type="term" value="F:serine-type endopeptidase activity"/>
    <property type="evidence" value="ECO:0007669"/>
    <property type="project" value="InterPro"/>
</dbReference>
<protein>
    <recommendedName>
        <fullName evidence="7">Peptidase S1 domain-containing protein</fullName>
    </recommendedName>
</protein>
<comment type="similarity">
    <text evidence="6">Belongs to the peptidase S1 family. CLIP subfamily.</text>
</comment>